<dbReference type="HOGENOM" id="CLU_2723923_0_0_1"/>
<evidence type="ECO:0000313" key="3">
    <source>
        <dbReference type="Proteomes" id="UP000001745"/>
    </source>
</evidence>
<dbReference type="AlphaFoldDB" id="B8MT49"/>
<protein>
    <submittedName>
        <fullName evidence="2">Uncharacterized protein</fullName>
    </submittedName>
</protein>
<dbReference type="GeneID" id="8098010"/>
<dbReference type="VEuPathDB" id="FungiDB:TSTA_003140"/>
<feature type="region of interest" description="Disordered" evidence="1">
    <location>
        <begin position="1"/>
        <end position="21"/>
    </location>
</feature>
<dbReference type="Proteomes" id="UP000001745">
    <property type="component" value="Unassembled WGS sequence"/>
</dbReference>
<dbReference type="InParanoid" id="B8MT49"/>
<feature type="compositionally biased region" description="Polar residues" evidence="1">
    <location>
        <begin position="8"/>
        <end position="20"/>
    </location>
</feature>
<accession>B8MT49</accession>
<evidence type="ECO:0000256" key="1">
    <source>
        <dbReference type="SAM" id="MobiDB-lite"/>
    </source>
</evidence>
<organism evidence="2 3">
    <name type="scientific">Talaromyces stipitatus (strain ATCC 10500 / CBS 375.48 / QM 6759 / NRRL 1006)</name>
    <name type="common">Penicillium stipitatum</name>
    <dbReference type="NCBI Taxonomy" id="441959"/>
    <lineage>
        <taxon>Eukaryota</taxon>
        <taxon>Fungi</taxon>
        <taxon>Dikarya</taxon>
        <taxon>Ascomycota</taxon>
        <taxon>Pezizomycotina</taxon>
        <taxon>Eurotiomycetes</taxon>
        <taxon>Eurotiomycetidae</taxon>
        <taxon>Eurotiales</taxon>
        <taxon>Trichocomaceae</taxon>
        <taxon>Talaromyces</taxon>
        <taxon>Talaromyces sect. Talaromyces</taxon>
    </lineage>
</organism>
<dbReference type="PhylomeDB" id="B8MT49"/>
<dbReference type="OrthoDB" id="550558at2759"/>
<dbReference type="EMBL" id="EQ962660">
    <property type="protein sequence ID" value="EED12252.1"/>
    <property type="molecule type" value="Genomic_DNA"/>
</dbReference>
<proteinExistence type="predicted"/>
<dbReference type="RefSeq" id="XP_002487906.1">
    <property type="nucleotide sequence ID" value="XM_002487861.1"/>
</dbReference>
<gene>
    <name evidence="2" type="ORF">TSTA_003140</name>
</gene>
<name>B8MT49_TALSN</name>
<evidence type="ECO:0000313" key="2">
    <source>
        <dbReference type="EMBL" id="EED12252.1"/>
    </source>
</evidence>
<keyword evidence="3" id="KW-1185">Reference proteome</keyword>
<sequence>MHHAPSLERTSSPRHSQNPWKTAFGTDILSQSLHGVKKGGIQVVSNQRGYALPWTESADTKDRFNVRKVVNV</sequence>
<reference evidence="3" key="1">
    <citation type="journal article" date="2015" name="Genome Announc.">
        <title>Genome sequence of the AIDS-associated pathogen Penicillium marneffei (ATCC18224) and its near taxonomic relative Talaromyces stipitatus (ATCC10500).</title>
        <authorList>
            <person name="Nierman W.C."/>
            <person name="Fedorova-Abrams N.D."/>
            <person name="Andrianopoulos A."/>
        </authorList>
    </citation>
    <scope>NUCLEOTIDE SEQUENCE [LARGE SCALE GENOMIC DNA]</scope>
    <source>
        <strain evidence="3">ATCC 10500 / CBS 375.48 / QM 6759 / NRRL 1006</strain>
    </source>
</reference>